<comment type="caution">
    <text evidence="1">The sequence shown here is derived from an EMBL/GenBank/DDBJ whole genome shotgun (WGS) entry which is preliminary data.</text>
</comment>
<accession>A0A081BFL2</accession>
<protein>
    <submittedName>
        <fullName evidence="1">Uncharacterized protein</fullName>
    </submittedName>
</protein>
<evidence type="ECO:0000313" key="2">
    <source>
        <dbReference type="Proteomes" id="UP000028702"/>
    </source>
</evidence>
<dbReference type="AlphaFoldDB" id="A0A081BFL2"/>
<proteinExistence type="predicted"/>
<organism evidence="1 2">
    <name type="scientific">Tepidicaulis marinus</name>
    <dbReference type="NCBI Taxonomy" id="1333998"/>
    <lineage>
        <taxon>Bacteria</taxon>
        <taxon>Pseudomonadati</taxon>
        <taxon>Pseudomonadota</taxon>
        <taxon>Alphaproteobacteria</taxon>
        <taxon>Hyphomicrobiales</taxon>
        <taxon>Parvibaculaceae</taxon>
        <taxon>Tepidicaulis</taxon>
    </lineage>
</organism>
<dbReference type="Proteomes" id="UP000028702">
    <property type="component" value="Unassembled WGS sequence"/>
</dbReference>
<keyword evidence="2" id="KW-1185">Reference proteome</keyword>
<sequence length="57" mass="6465">MEGGPPMFRQDFTCPALLEVKHSIYLYGAITHYGPPFQTVPVFSCLTLAWSAFARHY</sequence>
<reference evidence="1 2" key="1">
    <citation type="submission" date="2014-07" db="EMBL/GenBank/DDBJ databases">
        <title>Tepidicaulis marinum gen. nov., sp. nov., a novel marine bacterium denitrifying nitrate to nitrous oxide strictly under microaerobic conditions.</title>
        <authorList>
            <person name="Takeuchi M."/>
            <person name="Yamagishi T."/>
            <person name="Kamagata Y."/>
            <person name="Oshima K."/>
            <person name="Hattori M."/>
            <person name="Katayama T."/>
            <person name="Hanada S."/>
            <person name="Tamaki H."/>
            <person name="Marumo K."/>
            <person name="Maeda H."/>
            <person name="Nedachi M."/>
            <person name="Iwasaki W."/>
            <person name="Suwa Y."/>
            <person name="Sakata S."/>
        </authorList>
    </citation>
    <scope>NUCLEOTIDE SEQUENCE [LARGE SCALE GENOMIC DNA]</scope>
    <source>
        <strain evidence="1 2">MA2</strain>
    </source>
</reference>
<evidence type="ECO:0000313" key="1">
    <source>
        <dbReference type="EMBL" id="GAK46830.1"/>
    </source>
</evidence>
<gene>
    <name evidence="1" type="ORF">M2A_3329</name>
</gene>
<name>A0A081BFL2_9HYPH</name>
<dbReference type="EMBL" id="BBIO01000034">
    <property type="protein sequence ID" value="GAK46830.1"/>
    <property type="molecule type" value="Genomic_DNA"/>
</dbReference>